<name>A0A7W7ST23_9ACTN</name>
<organism evidence="3 4">
    <name type="scientific">Micromonospora polyrhachis</name>
    <dbReference type="NCBI Taxonomy" id="1282883"/>
    <lineage>
        <taxon>Bacteria</taxon>
        <taxon>Bacillati</taxon>
        <taxon>Actinomycetota</taxon>
        <taxon>Actinomycetes</taxon>
        <taxon>Micromonosporales</taxon>
        <taxon>Micromonosporaceae</taxon>
        <taxon>Micromonospora</taxon>
    </lineage>
</organism>
<evidence type="ECO:0000256" key="1">
    <source>
        <dbReference type="SAM" id="MobiDB-lite"/>
    </source>
</evidence>
<protein>
    <submittedName>
        <fullName evidence="3">Uncharacterized protein</fullName>
    </submittedName>
</protein>
<evidence type="ECO:0000313" key="4">
    <source>
        <dbReference type="Proteomes" id="UP000578819"/>
    </source>
</evidence>
<feature type="transmembrane region" description="Helical" evidence="2">
    <location>
        <begin position="57"/>
        <end position="77"/>
    </location>
</feature>
<dbReference type="Proteomes" id="UP000578819">
    <property type="component" value="Unassembled WGS sequence"/>
</dbReference>
<comment type="caution">
    <text evidence="3">The sequence shown here is derived from an EMBL/GenBank/DDBJ whole genome shotgun (WGS) entry which is preliminary data.</text>
</comment>
<dbReference type="AlphaFoldDB" id="A0A7W7ST23"/>
<feature type="region of interest" description="Disordered" evidence="1">
    <location>
        <begin position="1"/>
        <end position="25"/>
    </location>
</feature>
<sequence length="82" mass="8721">MPDPYRLSETSETSEPPGAVPPAESRGTVVRPLLWLVLVVSIAANVVSSAIGVNVFIGSGFGLVALASGVALIVHHYRRRRR</sequence>
<feature type="transmembrane region" description="Helical" evidence="2">
    <location>
        <begin position="33"/>
        <end position="51"/>
    </location>
</feature>
<dbReference type="RefSeq" id="WP_184540507.1">
    <property type="nucleotide sequence ID" value="NZ_JACHJW010000001.1"/>
</dbReference>
<keyword evidence="2" id="KW-1133">Transmembrane helix</keyword>
<keyword evidence="2" id="KW-0812">Transmembrane</keyword>
<reference evidence="3 4" key="1">
    <citation type="submission" date="2020-08" db="EMBL/GenBank/DDBJ databases">
        <title>Sequencing the genomes of 1000 actinobacteria strains.</title>
        <authorList>
            <person name="Klenk H.-P."/>
        </authorList>
    </citation>
    <scope>NUCLEOTIDE SEQUENCE [LARGE SCALE GENOMIC DNA]</scope>
    <source>
        <strain evidence="3 4">DSM 45886</strain>
    </source>
</reference>
<dbReference type="EMBL" id="JACHJW010000001">
    <property type="protein sequence ID" value="MBB4959832.1"/>
    <property type="molecule type" value="Genomic_DNA"/>
</dbReference>
<evidence type="ECO:0000313" key="3">
    <source>
        <dbReference type="EMBL" id="MBB4959832.1"/>
    </source>
</evidence>
<proteinExistence type="predicted"/>
<keyword evidence="2" id="KW-0472">Membrane</keyword>
<evidence type="ECO:0000256" key="2">
    <source>
        <dbReference type="SAM" id="Phobius"/>
    </source>
</evidence>
<gene>
    <name evidence="3" type="ORF">FHR38_003565</name>
</gene>
<accession>A0A7W7ST23</accession>
<keyword evidence="4" id="KW-1185">Reference proteome</keyword>